<organism evidence="4 5">
    <name type="scientific">Candidatus Rhodobacter oscarellae</name>
    <dbReference type="NCBI Taxonomy" id="1675527"/>
    <lineage>
        <taxon>Bacteria</taxon>
        <taxon>Pseudomonadati</taxon>
        <taxon>Pseudomonadota</taxon>
        <taxon>Alphaproteobacteria</taxon>
        <taxon>Rhodobacterales</taxon>
        <taxon>Rhodobacter group</taxon>
        <taxon>Rhodobacter</taxon>
    </lineage>
</organism>
<dbReference type="Pfam" id="PF00581">
    <property type="entry name" value="Rhodanese"/>
    <property type="match status" value="2"/>
</dbReference>
<dbReference type="SMART" id="SM00450">
    <property type="entry name" value="RHOD"/>
    <property type="match status" value="2"/>
</dbReference>
<dbReference type="InterPro" id="IPR036873">
    <property type="entry name" value="Rhodanese-like_dom_sf"/>
</dbReference>
<comment type="caution">
    <text evidence="4">The sequence shown here is derived from an EMBL/GenBank/DDBJ whole genome shotgun (WGS) entry which is preliminary data.</text>
</comment>
<feature type="chain" id="PRO_5005318209" evidence="2">
    <location>
        <begin position="29"/>
        <end position="300"/>
    </location>
</feature>
<dbReference type="GO" id="GO:0004792">
    <property type="term" value="F:thiosulfate-cyanide sulfurtransferase activity"/>
    <property type="evidence" value="ECO:0007669"/>
    <property type="project" value="UniProtKB-EC"/>
</dbReference>
<dbReference type="CDD" id="cd01448">
    <property type="entry name" value="TST_Repeat_1"/>
    <property type="match status" value="1"/>
</dbReference>
<gene>
    <name evidence="4" type="ORF">AIOL_004671</name>
</gene>
<dbReference type="PANTHER" id="PTHR43855">
    <property type="entry name" value="THIOSULFATE SULFURTRANSFERASE"/>
    <property type="match status" value="1"/>
</dbReference>
<keyword evidence="5" id="KW-1185">Reference proteome</keyword>
<name>A0A0J9ED86_9RHOB</name>
<dbReference type="SUPFAM" id="SSF52821">
    <property type="entry name" value="Rhodanese/Cell cycle control phosphatase"/>
    <property type="match status" value="2"/>
</dbReference>
<dbReference type="RefSeq" id="WP_049645124.1">
    <property type="nucleotide sequence ID" value="NZ_LFTY01000002.1"/>
</dbReference>
<accession>A0A0J9ED86</accession>
<proteinExistence type="predicted"/>
<feature type="domain" description="Rhodanese" evidence="3">
    <location>
        <begin position="59"/>
        <end position="167"/>
    </location>
</feature>
<dbReference type="OrthoDB" id="9815890at2"/>
<evidence type="ECO:0000259" key="3">
    <source>
        <dbReference type="PROSITE" id="PS50206"/>
    </source>
</evidence>
<feature type="signal peptide" evidence="2">
    <location>
        <begin position="1"/>
        <end position="28"/>
    </location>
</feature>
<dbReference type="InterPro" id="IPR001307">
    <property type="entry name" value="Thiosulphate_STrfase_CS"/>
</dbReference>
<dbReference type="PROSITE" id="PS00380">
    <property type="entry name" value="RHODANESE_1"/>
    <property type="match status" value="1"/>
</dbReference>
<dbReference type="PANTHER" id="PTHR43855:SF1">
    <property type="entry name" value="THIOSULFATE SULFURTRANSFERASE"/>
    <property type="match status" value="1"/>
</dbReference>
<evidence type="ECO:0000256" key="1">
    <source>
        <dbReference type="ARBA" id="ARBA00022737"/>
    </source>
</evidence>
<dbReference type="EC" id="2.8.1.1" evidence="4"/>
<dbReference type="InterPro" id="IPR001763">
    <property type="entry name" value="Rhodanese-like_dom"/>
</dbReference>
<dbReference type="CDD" id="cd01449">
    <property type="entry name" value="TST_Repeat_2"/>
    <property type="match status" value="1"/>
</dbReference>
<dbReference type="Proteomes" id="UP000037178">
    <property type="component" value="Unassembled WGS sequence"/>
</dbReference>
<dbReference type="STRING" id="1675527.AIOL_004671"/>
<dbReference type="AlphaFoldDB" id="A0A0J9ED86"/>
<dbReference type="PATRIC" id="fig|1675527.3.peg.4902"/>
<dbReference type="Gene3D" id="3.40.250.10">
    <property type="entry name" value="Rhodanese-like domain"/>
    <property type="match status" value="2"/>
</dbReference>
<sequence>MTFDMTRRSFGLLTLGAVAAFASGPAKGAMDYANPRLLERPEALLAQALDGGNGRPRYEGEGTILVDVRPREDYLAGHIPGARHLEPNAVVAEHSPVSGALKPTGELNTLLSALGVSAMRRVVFYDDRGGFHAARMFWLLEYLGHRDVAVLNGGLSAWVSATGSLVEGAEAHDSAQFQAAPSPRRYASAEDVLARRGDPSAVLVDVRPPSMFVEGHIPWAVNVPWAKNLSEDSRFLPAEALRAHFASHGVSPDKKVIMHCQVGLASSHSYVALRLLGFPSVQVYHRSWAEWGADPSLPWA</sequence>
<dbReference type="PROSITE" id="PS50206">
    <property type="entry name" value="RHODANESE_3"/>
    <property type="match status" value="2"/>
</dbReference>
<dbReference type="InterPro" id="IPR051126">
    <property type="entry name" value="Thiosulfate_sulfurtransferase"/>
</dbReference>
<dbReference type="EMBL" id="LFTY01000002">
    <property type="protein sequence ID" value="KMW59689.1"/>
    <property type="molecule type" value="Genomic_DNA"/>
</dbReference>
<evidence type="ECO:0000256" key="2">
    <source>
        <dbReference type="SAM" id="SignalP"/>
    </source>
</evidence>
<keyword evidence="2" id="KW-0732">Signal</keyword>
<protein>
    <submittedName>
        <fullName evidence="4">Thiosulfate sulfurtransferase, rhodanese</fullName>
        <ecNumber evidence="4">2.8.1.1</ecNumber>
    </submittedName>
</protein>
<keyword evidence="4" id="KW-0808">Transferase</keyword>
<reference evidence="4 5" key="1">
    <citation type="submission" date="2015-06" db="EMBL/GenBank/DDBJ databases">
        <title>Draft genome sequence of an Alphaproteobacteria species associated to the Mediterranean sponge Oscarella lobularis.</title>
        <authorList>
            <person name="Jourda C."/>
            <person name="Santini S."/>
            <person name="Claverie J.-M."/>
        </authorList>
    </citation>
    <scope>NUCLEOTIDE SEQUENCE [LARGE SCALE GENOMIC DNA]</scope>
    <source>
        <strain evidence="4">IGS</strain>
    </source>
</reference>
<evidence type="ECO:0000313" key="5">
    <source>
        <dbReference type="Proteomes" id="UP000037178"/>
    </source>
</evidence>
<feature type="domain" description="Rhodanese" evidence="3">
    <location>
        <begin position="197"/>
        <end position="300"/>
    </location>
</feature>
<keyword evidence="1" id="KW-0677">Repeat</keyword>
<evidence type="ECO:0000313" key="4">
    <source>
        <dbReference type="EMBL" id="KMW59689.1"/>
    </source>
</evidence>